<dbReference type="EMBL" id="DVJQ01000006">
    <property type="protein sequence ID" value="HIS73509.1"/>
    <property type="molecule type" value="Genomic_DNA"/>
</dbReference>
<dbReference type="Pfam" id="PF00072">
    <property type="entry name" value="Response_reg"/>
    <property type="match status" value="1"/>
</dbReference>
<dbReference type="SMART" id="SM00421">
    <property type="entry name" value="HTH_LUXR"/>
    <property type="match status" value="1"/>
</dbReference>
<feature type="domain" description="Response regulatory" evidence="5">
    <location>
        <begin position="11"/>
        <end position="127"/>
    </location>
</feature>
<dbReference type="PROSITE" id="PS50110">
    <property type="entry name" value="RESPONSE_REGULATORY"/>
    <property type="match status" value="1"/>
</dbReference>
<dbReference type="InterPro" id="IPR001789">
    <property type="entry name" value="Sig_transdc_resp-reg_receiver"/>
</dbReference>
<accession>A0A9D1JWK2</accession>
<dbReference type="PRINTS" id="PR00038">
    <property type="entry name" value="HTHLUXR"/>
</dbReference>
<feature type="domain" description="HTH luxR-type" evidence="4">
    <location>
        <begin position="161"/>
        <end position="226"/>
    </location>
</feature>
<reference evidence="6" key="2">
    <citation type="journal article" date="2021" name="PeerJ">
        <title>Extensive microbial diversity within the chicken gut microbiome revealed by metagenomics and culture.</title>
        <authorList>
            <person name="Gilroy R."/>
            <person name="Ravi A."/>
            <person name="Getino M."/>
            <person name="Pursley I."/>
            <person name="Horton D.L."/>
            <person name="Alikhan N.F."/>
            <person name="Baker D."/>
            <person name="Gharbi K."/>
            <person name="Hall N."/>
            <person name="Watson M."/>
            <person name="Adriaenssens E.M."/>
            <person name="Foster-Nyarko E."/>
            <person name="Jarju S."/>
            <person name="Secka A."/>
            <person name="Antonio M."/>
            <person name="Oren A."/>
            <person name="Chaudhuri R.R."/>
            <person name="La Ragione R."/>
            <person name="Hildebrand F."/>
            <person name="Pallen M.J."/>
        </authorList>
    </citation>
    <scope>NUCLEOTIDE SEQUENCE</scope>
    <source>
        <strain evidence="6">CHK152-2871</strain>
    </source>
</reference>
<dbReference type="PANTHER" id="PTHR43214:SF39">
    <property type="entry name" value="TRANSCRIPTIONAL REGULATORY PROTEIN DEGU"/>
    <property type="match status" value="1"/>
</dbReference>
<dbReference type="InterPro" id="IPR000792">
    <property type="entry name" value="Tscrpt_reg_LuxR_C"/>
</dbReference>
<dbReference type="Pfam" id="PF00196">
    <property type="entry name" value="GerE"/>
    <property type="match status" value="1"/>
</dbReference>
<sequence>MRRADFKRKTRVIVVDDNYDHASGIRELINLEGDYEVIANAGNVNVAISLIKKYQPDIVLMDINMPETDGITAISEIEKLGLKSKIIALTGYDDADLIYRAMKTGAKGYILKTMASAQLIRALDEVSMGKIYLPSILCSKFFEYFQAAQKNESLYKTDDDEENLLNYLTNREEEVLGLLTEGVTYKGVAQKLVISETTVKTHVNNIFQKLQVNDRTQAVLYAINKGFGTRKKAKIA</sequence>
<dbReference type="SUPFAM" id="SSF46894">
    <property type="entry name" value="C-terminal effector domain of the bipartite response regulators"/>
    <property type="match status" value="1"/>
</dbReference>
<dbReference type="AlphaFoldDB" id="A0A9D1JWK2"/>
<evidence type="ECO:0000259" key="5">
    <source>
        <dbReference type="PROSITE" id="PS50110"/>
    </source>
</evidence>
<evidence type="ECO:0000256" key="3">
    <source>
        <dbReference type="PROSITE-ProRule" id="PRU00169"/>
    </source>
</evidence>
<protein>
    <submittedName>
        <fullName evidence="6">Response regulator transcription factor</fullName>
    </submittedName>
</protein>
<dbReference type="InterPro" id="IPR058245">
    <property type="entry name" value="NreC/VraR/RcsB-like_REC"/>
</dbReference>
<dbReference type="GO" id="GO:0006355">
    <property type="term" value="P:regulation of DNA-templated transcription"/>
    <property type="evidence" value="ECO:0007669"/>
    <property type="project" value="InterPro"/>
</dbReference>
<comment type="caution">
    <text evidence="6">The sequence shown here is derived from an EMBL/GenBank/DDBJ whole genome shotgun (WGS) entry which is preliminary data.</text>
</comment>
<dbReference type="Gene3D" id="3.40.50.2300">
    <property type="match status" value="1"/>
</dbReference>
<dbReference type="GO" id="GO:0000160">
    <property type="term" value="P:phosphorelay signal transduction system"/>
    <property type="evidence" value="ECO:0007669"/>
    <property type="project" value="InterPro"/>
</dbReference>
<name>A0A9D1JWK2_9BACT</name>
<evidence type="ECO:0000313" key="6">
    <source>
        <dbReference type="EMBL" id="HIS73509.1"/>
    </source>
</evidence>
<organism evidence="6 7">
    <name type="scientific">Candidatus Galligastranaerophilus intestinavium</name>
    <dbReference type="NCBI Taxonomy" id="2840836"/>
    <lineage>
        <taxon>Bacteria</taxon>
        <taxon>Candidatus Galligastranaerophilus</taxon>
    </lineage>
</organism>
<dbReference type="InterPro" id="IPR039420">
    <property type="entry name" value="WalR-like"/>
</dbReference>
<dbReference type="SUPFAM" id="SSF52172">
    <property type="entry name" value="CheY-like"/>
    <property type="match status" value="1"/>
</dbReference>
<proteinExistence type="predicted"/>
<dbReference type="CDD" id="cd17535">
    <property type="entry name" value="REC_NarL-like"/>
    <property type="match status" value="1"/>
</dbReference>
<keyword evidence="1 3" id="KW-0597">Phosphoprotein</keyword>
<dbReference type="PANTHER" id="PTHR43214">
    <property type="entry name" value="TWO-COMPONENT RESPONSE REGULATOR"/>
    <property type="match status" value="1"/>
</dbReference>
<keyword evidence="2" id="KW-0238">DNA-binding</keyword>
<dbReference type="SMART" id="SM00448">
    <property type="entry name" value="REC"/>
    <property type="match status" value="1"/>
</dbReference>
<dbReference type="PROSITE" id="PS00622">
    <property type="entry name" value="HTH_LUXR_1"/>
    <property type="match status" value="1"/>
</dbReference>
<evidence type="ECO:0000259" key="4">
    <source>
        <dbReference type="PROSITE" id="PS50043"/>
    </source>
</evidence>
<dbReference type="InterPro" id="IPR011006">
    <property type="entry name" value="CheY-like_superfamily"/>
</dbReference>
<dbReference type="GO" id="GO:0003677">
    <property type="term" value="F:DNA binding"/>
    <property type="evidence" value="ECO:0007669"/>
    <property type="project" value="UniProtKB-KW"/>
</dbReference>
<gene>
    <name evidence="6" type="ORF">IAA86_00650</name>
</gene>
<dbReference type="CDD" id="cd06170">
    <property type="entry name" value="LuxR_C_like"/>
    <property type="match status" value="1"/>
</dbReference>
<evidence type="ECO:0000313" key="7">
    <source>
        <dbReference type="Proteomes" id="UP000886865"/>
    </source>
</evidence>
<dbReference type="Proteomes" id="UP000886865">
    <property type="component" value="Unassembled WGS sequence"/>
</dbReference>
<evidence type="ECO:0000256" key="1">
    <source>
        <dbReference type="ARBA" id="ARBA00022553"/>
    </source>
</evidence>
<dbReference type="InterPro" id="IPR016032">
    <property type="entry name" value="Sig_transdc_resp-reg_C-effctor"/>
</dbReference>
<evidence type="ECO:0000256" key="2">
    <source>
        <dbReference type="ARBA" id="ARBA00023125"/>
    </source>
</evidence>
<dbReference type="PROSITE" id="PS50043">
    <property type="entry name" value="HTH_LUXR_2"/>
    <property type="match status" value="1"/>
</dbReference>
<reference evidence="6" key="1">
    <citation type="submission" date="2020-10" db="EMBL/GenBank/DDBJ databases">
        <authorList>
            <person name="Gilroy R."/>
        </authorList>
    </citation>
    <scope>NUCLEOTIDE SEQUENCE</scope>
    <source>
        <strain evidence="6">CHK152-2871</strain>
    </source>
</reference>
<feature type="modified residue" description="4-aspartylphosphate" evidence="3">
    <location>
        <position position="62"/>
    </location>
</feature>